<name>A0AAD4H5R4_9FUNG</name>
<gene>
    <name evidence="1" type="ORF">BGZ95_011289</name>
</gene>
<reference evidence="1" key="1">
    <citation type="journal article" date="2020" name="Fungal Divers.">
        <title>Resolving the Mortierellaceae phylogeny through synthesis of multi-gene phylogenetics and phylogenomics.</title>
        <authorList>
            <person name="Vandepol N."/>
            <person name="Liber J."/>
            <person name="Desiro A."/>
            <person name="Na H."/>
            <person name="Kennedy M."/>
            <person name="Barry K."/>
            <person name="Grigoriev I.V."/>
            <person name="Miller A.N."/>
            <person name="O'Donnell K."/>
            <person name="Stajich J.E."/>
            <person name="Bonito G."/>
        </authorList>
    </citation>
    <scope>NUCLEOTIDE SEQUENCE</scope>
    <source>
        <strain evidence="1">NRRL 28262</strain>
    </source>
</reference>
<dbReference type="AlphaFoldDB" id="A0AAD4H5R4"/>
<accession>A0AAD4H5R4</accession>
<sequence>MRLRERARQRTKHKEDDREKIVKLKHWHTADVAVLSNKARAGLDLISDNDYGRPEILIEMTKSPPTDSINRKLWGLLVGAILKFSVEDTAKLVDMTRVFGKCRTGTNCKRGPDLVLELKDKTNRIVCELGIGEGTSCAHKDYRKKNAKDLARIGLELKDAFDLIQDKYGVDGATLVGYQVIAQTTSIYLMRRFGNMYVMVLALNVFTQTT</sequence>
<proteinExistence type="predicted"/>
<dbReference type="Proteomes" id="UP001194580">
    <property type="component" value="Unassembled WGS sequence"/>
</dbReference>
<organism evidence="1 2">
    <name type="scientific">Linnemannia exigua</name>
    <dbReference type="NCBI Taxonomy" id="604196"/>
    <lineage>
        <taxon>Eukaryota</taxon>
        <taxon>Fungi</taxon>
        <taxon>Fungi incertae sedis</taxon>
        <taxon>Mucoromycota</taxon>
        <taxon>Mortierellomycotina</taxon>
        <taxon>Mortierellomycetes</taxon>
        <taxon>Mortierellales</taxon>
        <taxon>Mortierellaceae</taxon>
        <taxon>Linnemannia</taxon>
    </lineage>
</organism>
<evidence type="ECO:0000313" key="2">
    <source>
        <dbReference type="Proteomes" id="UP001194580"/>
    </source>
</evidence>
<dbReference type="EMBL" id="JAAAIL010000834">
    <property type="protein sequence ID" value="KAG0272916.1"/>
    <property type="molecule type" value="Genomic_DNA"/>
</dbReference>
<comment type="caution">
    <text evidence="1">The sequence shown here is derived from an EMBL/GenBank/DDBJ whole genome shotgun (WGS) entry which is preliminary data.</text>
</comment>
<evidence type="ECO:0000313" key="1">
    <source>
        <dbReference type="EMBL" id="KAG0272916.1"/>
    </source>
</evidence>
<keyword evidence="2" id="KW-1185">Reference proteome</keyword>
<protein>
    <submittedName>
        <fullName evidence="1">Uncharacterized protein</fullName>
    </submittedName>
</protein>